<dbReference type="PANTHER" id="PTHR41260:SF1">
    <property type="entry name" value="PROTEIN ECSC"/>
    <property type="match status" value="1"/>
</dbReference>
<dbReference type="RefSeq" id="WP_272101275.1">
    <property type="nucleotide sequence ID" value="NZ_JAQNDK010000004.1"/>
</dbReference>
<accession>A0ABT5C9L8</accession>
<dbReference type="PANTHER" id="PTHR41260">
    <property type="entry name" value="PROTEIN ECSC"/>
    <property type="match status" value="1"/>
</dbReference>
<evidence type="ECO:0000313" key="2">
    <source>
        <dbReference type="Proteomes" id="UP001217485"/>
    </source>
</evidence>
<proteinExistence type="predicted"/>
<dbReference type="InterPro" id="IPR024787">
    <property type="entry name" value="EcsC"/>
</dbReference>
<evidence type="ECO:0000313" key="1">
    <source>
        <dbReference type="EMBL" id="MDC0683126.1"/>
    </source>
</evidence>
<comment type="caution">
    <text evidence="1">The sequence shown here is derived from an EMBL/GenBank/DDBJ whole genome shotgun (WGS) entry which is preliminary data.</text>
</comment>
<dbReference type="Proteomes" id="UP001217485">
    <property type="component" value="Unassembled WGS sequence"/>
</dbReference>
<organism evidence="1 2">
    <name type="scientific">Sorangium atrum</name>
    <dbReference type="NCBI Taxonomy" id="2995308"/>
    <lineage>
        <taxon>Bacteria</taxon>
        <taxon>Pseudomonadati</taxon>
        <taxon>Myxococcota</taxon>
        <taxon>Polyangia</taxon>
        <taxon>Polyangiales</taxon>
        <taxon>Polyangiaceae</taxon>
        <taxon>Sorangium</taxon>
    </lineage>
</organism>
<protein>
    <submittedName>
        <fullName evidence="1">EcsC family protein</fullName>
    </submittedName>
</protein>
<gene>
    <name evidence="1" type="ORF">POL72_35685</name>
</gene>
<name>A0ABT5C9L8_9BACT</name>
<reference evidence="1 2" key="1">
    <citation type="submission" date="2023-01" db="EMBL/GenBank/DDBJ databases">
        <title>Minimal conservation of predation-associated metabolite biosynthetic gene clusters underscores biosynthetic potential of Myxococcota including descriptions for ten novel species: Archangium lansinium sp. nov., Myxococcus landrumus sp. nov., Nannocystis bai.</title>
        <authorList>
            <person name="Ahearne A."/>
            <person name="Stevens C."/>
            <person name="Dowd S."/>
        </authorList>
    </citation>
    <scope>NUCLEOTIDE SEQUENCE [LARGE SCALE GENOMIC DNA]</scope>
    <source>
        <strain evidence="1 2">WIWO2</strain>
    </source>
</reference>
<dbReference type="EMBL" id="JAQNDK010000004">
    <property type="protein sequence ID" value="MDC0683126.1"/>
    <property type="molecule type" value="Genomic_DNA"/>
</dbReference>
<dbReference type="Pfam" id="PF12787">
    <property type="entry name" value="EcsC"/>
    <property type="match status" value="1"/>
</dbReference>
<keyword evidence="2" id="KW-1185">Reference proteome</keyword>
<sequence length="282" mass="30400">MADLSPYEQNAHREIDLFKNPPRSWLGDAWETVNKPIQWVGDVAFDNPVGTAVTKAVAGIVSTLNDGASWSVRADAIYEEFRANGHAGVQRASDLHHLDMGDVDKTVGYLAAKYKVMAGGEGAAAGMLGFPGIAIDIPALVSLALRAVNEYATYYGFDVALEHERAFAMSILGAASSPTVATKQVAMAELTKLSVLIAQRKTWAELQRLISVQVIKKIAQALGIRLTKAKLAQIVPLVGAGVGAGFNAWYVANVTVTAYHLYRERFLIEKYGPDLSIPVRST</sequence>